<dbReference type="EMBL" id="ASHM01044553">
    <property type="protein sequence ID" value="PNX83631.1"/>
    <property type="molecule type" value="Genomic_DNA"/>
</dbReference>
<reference evidence="2 3" key="1">
    <citation type="journal article" date="2014" name="Am. J. Bot.">
        <title>Genome assembly and annotation for red clover (Trifolium pratense; Fabaceae).</title>
        <authorList>
            <person name="Istvanek J."/>
            <person name="Jaros M."/>
            <person name="Krenek A."/>
            <person name="Repkova J."/>
        </authorList>
    </citation>
    <scope>NUCLEOTIDE SEQUENCE [LARGE SCALE GENOMIC DNA]</scope>
    <source>
        <strain evidence="3">cv. Tatra</strain>
        <tissue evidence="2">Young leaves</tissue>
    </source>
</reference>
<feature type="non-terminal residue" evidence="2">
    <location>
        <position position="1"/>
    </location>
</feature>
<reference evidence="2 3" key="2">
    <citation type="journal article" date="2017" name="Front. Plant Sci.">
        <title>Gene Classification and Mining of Molecular Markers Useful in Red Clover (Trifolium pratense) Breeding.</title>
        <authorList>
            <person name="Istvanek J."/>
            <person name="Dluhosova J."/>
            <person name="Dluhos P."/>
            <person name="Patkova L."/>
            <person name="Nedelnik J."/>
            <person name="Repkova J."/>
        </authorList>
    </citation>
    <scope>NUCLEOTIDE SEQUENCE [LARGE SCALE GENOMIC DNA]</scope>
    <source>
        <strain evidence="3">cv. Tatra</strain>
        <tissue evidence="2">Young leaves</tissue>
    </source>
</reference>
<accession>A0A2K3LYL6</accession>
<dbReference type="AlphaFoldDB" id="A0A2K3LYL6"/>
<dbReference type="Proteomes" id="UP000236291">
    <property type="component" value="Unassembled WGS sequence"/>
</dbReference>
<evidence type="ECO:0000313" key="2">
    <source>
        <dbReference type="EMBL" id="PNX83631.1"/>
    </source>
</evidence>
<gene>
    <name evidence="2" type="ORF">L195_g039675</name>
</gene>
<evidence type="ECO:0000313" key="3">
    <source>
        <dbReference type="Proteomes" id="UP000236291"/>
    </source>
</evidence>
<feature type="region of interest" description="Disordered" evidence="1">
    <location>
        <begin position="31"/>
        <end position="65"/>
    </location>
</feature>
<name>A0A2K3LYL6_TRIPR</name>
<proteinExistence type="predicted"/>
<organism evidence="2 3">
    <name type="scientific">Trifolium pratense</name>
    <name type="common">Red clover</name>
    <dbReference type="NCBI Taxonomy" id="57577"/>
    <lineage>
        <taxon>Eukaryota</taxon>
        <taxon>Viridiplantae</taxon>
        <taxon>Streptophyta</taxon>
        <taxon>Embryophyta</taxon>
        <taxon>Tracheophyta</taxon>
        <taxon>Spermatophyta</taxon>
        <taxon>Magnoliopsida</taxon>
        <taxon>eudicotyledons</taxon>
        <taxon>Gunneridae</taxon>
        <taxon>Pentapetalae</taxon>
        <taxon>rosids</taxon>
        <taxon>fabids</taxon>
        <taxon>Fabales</taxon>
        <taxon>Fabaceae</taxon>
        <taxon>Papilionoideae</taxon>
        <taxon>50 kb inversion clade</taxon>
        <taxon>NPAAA clade</taxon>
        <taxon>Hologalegina</taxon>
        <taxon>IRL clade</taxon>
        <taxon>Trifolieae</taxon>
        <taxon>Trifolium</taxon>
    </lineage>
</organism>
<protein>
    <submittedName>
        <fullName evidence="2">Uncharacterized protein</fullName>
    </submittedName>
</protein>
<dbReference type="ExpressionAtlas" id="A0A2K3LYL6">
    <property type="expression patterns" value="baseline"/>
</dbReference>
<comment type="caution">
    <text evidence="2">The sequence shown here is derived from an EMBL/GenBank/DDBJ whole genome shotgun (WGS) entry which is preliminary data.</text>
</comment>
<sequence length="65" mass="6934">GLTSKISPFFFYSLANGELRSVVIIDRGMIGSDESSTNYPGKIPDGLDLPSDVADEKLSENGPTN</sequence>
<dbReference type="STRING" id="57577.A0A2K3LYL6"/>
<evidence type="ECO:0000256" key="1">
    <source>
        <dbReference type="SAM" id="MobiDB-lite"/>
    </source>
</evidence>